<keyword evidence="4" id="KW-0411">Iron-sulfur</keyword>
<dbReference type="SMART" id="SM00729">
    <property type="entry name" value="Elp3"/>
    <property type="match status" value="1"/>
</dbReference>
<accession>A0ABD4Z7V9</accession>
<keyword evidence="3" id="KW-0408">Iron</keyword>
<evidence type="ECO:0000256" key="1">
    <source>
        <dbReference type="ARBA" id="ARBA00022691"/>
    </source>
</evidence>
<name>A0ABD4Z7V9_9CREN</name>
<feature type="domain" description="Radical SAM core" evidence="5">
    <location>
        <begin position="31"/>
        <end position="258"/>
    </location>
</feature>
<dbReference type="InterPro" id="IPR013785">
    <property type="entry name" value="Aldolase_TIM"/>
</dbReference>
<sequence length="360" mass="41220">MPKLIGKTVNRYYIYIDDIPLVGHIAFGVIDRGTNVLQIRPTTICPYNCIFCSVDAGPKSVHRQSEYVVDWRHLVKWAKHVRDVKGDVLEALIDGVGEPPTHPRIVDIVAELKKIFPRVAMESRGYTLTKNLIDSLDNAGLDRLNISIDSLDPQKSRMLQGVSWYNPEKVMEIVEYIVKNTKIDVHLTPVWIPGVNDEDIEKIIEWGLRVGVGKVFPPFGIQKYEIHKYGRKIPGVKDVSWSVFRKFLERLEKKYGVNLYYKKLDFGIKPAKRYPIKYRKGDALEVIIVSPGWLRNEVIAVDKDFDTTITVAGIQWVENIAGKKLRVEIISNEDGIYIAKPLKSEVRIHNSFGDHYLKIV</sequence>
<reference evidence="6 7" key="1">
    <citation type="submission" date="2023-05" db="EMBL/GenBank/DDBJ databases">
        <title>A new hyperthermophilic archaea 'Ignisphaera cupida' sp. nov. and description of the family 'Ignisphaeraceae' fam. nov.</title>
        <authorList>
            <person name="Podosokorskaya O.A."/>
            <person name="Elcheninov A.G."/>
            <person name="Klukina A."/>
            <person name="Merkel A.Y."/>
        </authorList>
    </citation>
    <scope>NUCLEOTIDE SEQUENCE [LARGE SCALE GENOMIC DNA]</scope>
    <source>
        <strain evidence="6 7">4213-co</strain>
    </source>
</reference>
<evidence type="ECO:0000256" key="2">
    <source>
        <dbReference type="ARBA" id="ARBA00022723"/>
    </source>
</evidence>
<comment type="caution">
    <text evidence="6">The sequence shown here is derived from an EMBL/GenBank/DDBJ whole genome shotgun (WGS) entry which is preliminary data.</text>
</comment>
<dbReference type="PROSITE" id="PS51918">
    <property type="entry name" value="RADICAL_SAM"/>
    <property type="match status" value="1"/>
</dbReference>
<dbReference type="PANTHER" id="PTHR11228:SF35">
    <property type="entry name" value="MOLYBDENUM COFACTOR BIOSYNTHESIS PROTEIN A-RELATED"/>
    <property type="match status" value="1"/>
</dbReference>
<dbReference type="RefSeq" id="WP_285274412.1">
    <property type="nucleotide sequence ID" value="NZ_JASNVW010000008.1"/>
</dbReference>
<evidence type="ECO:0000259" key="5">
    <source>
        <dbReference type="PROSITE" id="PS51918"/>
    </source>
</evidence>
<dbReference type="SUPFAM" id="SSF102114">
    <property type="entry name" value="Radical SAM enzymes"/>
    <property type="match status" value="1"/>
</dbReference>
<keyword evidence="2" id="KW-0479">Metal-binding</keyword>
<dbReference type="SFLD" id="SFLDS00029">
    <property type="entry name" value="Radical_SAM"/>
    <property type="match status" value="1"/>
</dbReference>
<proteinExistence type="predicted"/>
<dbReference type="InterPro" id="IPR058240">
    <property type="entry name" value="rSAM_sf"/>
</dbReference>
<dbReference type="Gene3D" id="3.20.20.70">
    <property type="entry name" value="Aldolase class I"/>
    <property type="match status" value="1"/>
</dbReference>
<evidence type="ECO:0000313" key="6">
    <source>
        <dbReference type="EMBL" id="MDK6029426.1"/>
    </source>
</evidence>
<dbReference type="GO" id="GO:0046872">
    <property type="term" value="F:metal ion binding"/>
    <property type="evidence" value="ECO:0007669"/>
    <property type="project" value="UniProtKB-KW"/>
</dbReference>
<dbReference type="PANTHER" id="PTHR11228">
    <property type="entry name" value="RADICAL SAM DOMAIN PROTEIN"/>
    <property type="match status" value="1"/>
</dbReference>
<dbReference type="Pfam" id="PF04055">
    <property type="entry name" value="Radical_SAM"/>
    <property type="match status" value="1"/>
</dbReference>
<evidence type="ECO:0000256" key="4">
    <source>
        <dbReference type="ARBA" id="ARBA00023014"/>
    </source>
</evidence>
<dbReference type="SFLD" id="SFLDG01110">
    <property type="entry name" value="Uncharacterised_Radical_SAM_Su"/>
    <property type="match status" value="1"/>
</dbReference>
<dbReference type="EMBL" id="JASNVW010000008">
    <property type="protein sequence ID" value="MDK6029426.1"/>
    <property type="molecule type" value="Genomic_DNA"/>
</dbReference>
<dbReference type="InterPro" id="IPR007197">
    <property type="entry name" value="rSAM"/>
</dbReference>
<dbReference type="InterPro" id="IPR006638">
    <property type="entry name" value="Elp3/MiaA/NifB-like_rSAM"/>
</dbReference>
<protein>
    <submittedName>
        <fullName evidence="6">Radical SAM protein</fullName>
    </submittedName>
</protein>
<gene>
    <name evidence="6" type="ORF">QPL79_08625</name>
</gene>
<evidence type="ECO:0000256" key="3">
    <source>
        <dbReference type="ARBA" id="ARBA00023004"/>
    </source>
</evidence>
<dbReference type="SFLD" id="SFLDG01067">
    <property type="entry name" value="SPASM/twitch_domain_containing"/>
    <property type="match status" value="1"/>
</dbReference>
<dbReference type="CDD" id="cd01335">
    <property type="entry name" value="Radical_SAM"/>
    <property type="match status" value="1"/>
</dbReference>
<dbReference type="InterPro" id="IPR040088">
    <property type="entry name" value="MJ0103-like"/>
</dbReference>
<keyword evidence="7" id="KW-1185">Reference proteome</keyword>
<keyword evidence="1" id="KW-0949">S-adenosyl-L-methionine</keyword>
<organism evidence="6 7">
    <name type="scientific">Ignisphaera cupida</name>
    <dbReference type="NCBI Taxonomy" id="3050454"/>
    <lineage>
        <taxon>Archaea</taxon>
        <taxon>Thermoproteota</taxon>
        <taxon>Thermoprotei</taxon>
        <taxon>Desulfurococcales</taxon>
        <taxon>Desulfurococcaceae</taxon>
        <taxon>Ignisphaera</taxon>
    </lineage>
</organism>
<dbReference type="Proteomes" id="UP001529235">
    <property type="component" value="Unassembled WGS sequence"/>
</dbReference>
<dbReference type="InterPro" id="IPR050377">
    <property type="entry name" value="Radical_SAM_PqqE_MftC-like"/>
</dbReference>
<dbReference type="AlphaFoldDB" id="A0ABD4Z7V9"/>
<dbReference type="GO" id="GO:0051536">
    <property type="term" value="F:iron-sulfur cluster binding"/>
    <property type="evidence" value="ECO:0007669"/>
    <property type="project" value="UniProtKB-KW"/>
</dbReference>
<evidence type="ECO:0000313" key="7">
    <source>
        <dbReference type="Proteomes" id="UP001529235"/>
    </source>
</evidence>